<evidence type="ECO:0000313" key="7">
    <source>
        <dbReference type="EMBL" id="AUB83119.1"/>
    </source>
</evidence>
<keyword evidence="5" id="KW-0732">Signal</keyword>
<evidence type="ECO:0000313" key="8">
    <source>
        <dbReference type="Proteomes" id="UP000232638"/>
    </source>
</evidence>
<accession>A0A2K8UCG2</accession>
<comment type="subcellular location">
    <subcellularLocation>
        <location evidence="1">Cell outer membrane</location>
    </subcellularLocation>
</comment>
<keyword evidence="3" id="KW-0998">Cell outer membrane</keyword>
<dbReference type="InterPro" id="IPR036737">
    <property type="entry name" value="OmpA-like_sf"/>
</dbReference>
<dbReference type="OrthoDB" id="9792021at2"/>
<evidence type="ECO:0000256" key="5">
    <source>
        <dbReference type="SAM" id="SignalP"/>
    </source>
</evidence>
<dbReference type="InterPro" id="IPR006664">
    <property type="entry name" value="OMP_bac"/>
</dbReference>
<dbReference type="PANTHER" id="PTHR30329">
    <property type="entry name" value="STATOR ELEMENT OF FLAGELLAR MOTOR COMPLEX"/>
    <property type="match status" value="1"/>
</dbReference>
<feature type="domain" description="OmpA-like" evidence="6">
    <location>
        <begin position="239"/>
        <end position="354"/>
    </location>
</feature>
<dbReference type="EMBL" id="CP020370">
    <property type="protein sequence ID" value="AUB83119.1"/>
    <property type="molecule type" value="Genomic_DNA"/>
</dbReference>
<dbReference type="AlphaFoldDB" id="A0A2K8UCG2"/>
<dbReference type="GO" id="GO:0009279">
    <property type="term" value="C:cell outer membrane"/>
    <property type="evidence" value="ECO:0007669"/>
    <property type="project" value="UniProtKB-SubCell"/>
</dbReference>
<dbReference type="PANTHER" id="PTHR30329:SF21">
    <property type="entry name" value="LIPOPROTEIN YIAD-RELATED"/>
    <property type="match status" value="1"/>
</dbReference>
<protein>
    <recommendedName>
        <fullName evidence="6">OmpA-like domain-containing protein</fullName>
    </recommendedName>
</protein>
<gene>
    <name evidence="7" type="ORF">THSYN_20660</name>
</gene>
<organism evidence="7 8">
    <name type="scientific">Candidatus Thiodictyon syntrophicum</name>
    <dbReference type="NCBI Taxonomy" id="1166950"/>
    <lineage>
        <taxon>Bacteria</taxon>
        <taxon>Pseudomonadati</taxon>
        <taxon>Pseudomonadota</taxon>
        <taxon>Gammaproteobacteria</taxon>
        <taxon>Chromatiales</taxon>
        <taxon>Chromatiaceae</taxon>
        <taxon>Thiodictyon</taxon>
    </lineage>
</organism>
<dbReference type="InterPro" id="IPR006665">
    <property type="entry name" value="OmpA-like"/>
</dbReference>
<dbReference type="Gene3D" id="3.30.1330.60">
    <property type="entry name" value="OmpA-like domain"/>
    <property type="match status" value="1"/>
</dbReference>
<dbReference type="RefSeq" id="WP_100920816.1">
    <property type="nucleotide sequence ID" value="NZ_CP020370.1"/>
</dbReference>
<dbReference type="InterPro" id="IPR050330">
    <property type="entry name" value="Bact_OuterMem_StrucFunc"/>
</dbReference>
<keyword evidence="2 4" id="KW-0472">Membrane</keyword>
<name>A0A2K8UCG2_9GAMM</name>
<dbReference type="PROSITE" id="PS51123">
    <property type="entry name" value="OMPA_2"/>
    <property type="match status" value="1"/>
</dbReference>
<reference evidence="7 8" key="1">
    <citation type="submission" date="2017-03" db="EMBL/GenBank/DDBJ databases">
        <title>Complete genome sequence of Candidatus 'Thiodictyon syntrophicum' sp. nov. strain Cad16T, a photolithoautotroph purple sulfur bacterium isolated from an alpine meromictic lake.</title>
        <authorList>
            <person name="Luedin S.M."/>
            <person name="Pothier J.F."/>
            <person name="Danza F."/>
            <person name="Storelli N."/>
            <person name="Wittwer M."/>
            <person name="Tonolla M."/>
        </authorList>
    </citation>
    <scope>NUCLEOTIDE SEQUENCE [LARGE SCALE GENOMIC DNA]</scope>
    <source>
        <strain evidence="7 8">Cad16T</strain>
    </source>
</reference>
<evidence type="ECO:0000256" key="1">
    <source>
        <dbReference type="ARBA" id="ARBA00004442"/>
    </source>
</evidence>
<evidence type="ECO:0000256" key="3">
    <source>
        <dbReference type="ARBA" id="ARBA00023237"/>
    </source>
</evidence>
<feature type="chain" id="PRO_5014616512" description="OmpA-like domain-containing protein" evidence="5">
    <location>
        <begin position="21"/>
        <end position="354"/>
    </location>
</feature>
<keyword evidence="8" id="KW-1185">Reference proteome</keyword>
<proteinExistence type="predicted"/>
<dbReference type="CDD" id="cd07185">
    <property type="entry name" value="OmpA_C-like"/>
    <property type="match status" value="1"/>
</dbReference>
<dbReference type="Proteomes" id="UP000232638">
    <property type="component" value="Chromosome"/>
</dbReference>
<evidence type="ECO:0000256" key="4">
    <source>
        <dbReference type="PROSITE-ProRule" id="PRU00473"/>
    </source>
</evidence>
<dbReference type="KEGG" id="tsy:THSYN_20660"/>
<evidence type="ECO:0000256" key="2">
    <source>
        <dbReference type="ARBA" id="ARBA00023136"/>
    </source>
</evidence>
<dbReference type="SUPFAM" id="SSF103088">
    <property type="entry name" value="OmpA-like"/>
    <property type="match status" value="1"/>
</dbReference>
<dbReference type="PRINTS" id="PR01021">
    <property type="entry name" value="OMPADOMAIN"/>
</dbReference>
<evidence type="ECO:0000259" key="6">
    <source>
        <dbReference type="PROSITE" id="PS51123"/>
    </source>
</evidence>
<sequence>MLRTILTTLTLCLFTAGAWADATVPTKDQDGARDHPLLKRYEGSFIVAHDGKAFDEFVLPVAPLKADRERRDQHNNIWFAPEQALALEGRTTRLVYLVPEGRSPLEVVSNYQDEVEAADGKVLFVCKREECGGDPGRSSEGGGGQMSLAMVLYPKERINEPDFSNGNCAMTERIKDQRYLAAELPQQQAHVSVLAYILKADNYCKALDGRTVAIVDFVEAKGREQKMVKVDAAQMARSIAATGRIALYGILFDVDKATVKPESTPALTEIAALLKADPALKLLVVGHTDTAGAFDYNRQLSQRRADAVVAALVRDHQADKARLLPVGVSFAAPVASNASEEGRAQNRRVELVQY</sequence>
<dbReference type="Pfam" id="PF00691">
    <property type="entry name" value="OmpA"/>
    <property type="match status" value="1"/>
</dbReference>
<feature type="signal peptide" evidence="5">
    <location>
        <begin position="1"/>
        <end position="20"/>
    </location>
</feature>